<dbReference type="Pfam" id="PF08220">
    <property type="entry name" value="HTH_DeoR"/>
    <property type="match status" value="1"/>
</dbReference>
<dbReference type="EMBL" id="JACOOR010000007">
    <property type="protein sequence ID" value="MBC5660542.1"/>
    <property type="molecule type" value="Genomic_DNA"/>
</dbReference>
<dbReference type="PROSITE" id="PS51000">
    <property type="entry name" value="HTH_DEOR_2"/>
    <property type="match status" value="1"/>
</dbReference>
<feature type="domain" description="HTH deoR-type" evidence="3">
    <location>
        <begin position="7"/>
        <end position="62"/>
    </location>
</feature>
<dbReference type="InterPro" id="IPR050313">
    <property type="entry name" value="Carb_Metab_HTH_regulators"/>
</dbReference>
<dbReference type="Gene3D" id="1.10.10.10">
    <property type="entry name" value="Winged helix-like DNA-binding domain superfamily/Winged helix DNA-binding domain"/>
    <property type="match status" value="1"/>
</dbReference>
<dbReference type="PANTHER" id="PTHR30363:SF49">
    <property type="entry name" value="L-FUCOSE OPERON ACTIVATOR"/>
    <property type="match status" value="1"/>
</dbReference>
<protein>
    <submittedName>
        <fullName evidence="4">DeoR/GlpR transcriptional regulator</fullName>
    </submittedName>
</protein>
<dbReference type="InterPro" id="IPR036388">
    <property type="entry name" value="WH-like_DNA-bd_sf"/>
</dbReference>
<evidence type="ECO:0000313" key="5">
    <source>
        <dbReference type="Proteomes" id="UP000649345"/>
    </source>
</evidence>
<dbReference type="InterPro" id="IPR037171">
    <property type="entry name" value="NagB/RpiA_transferase-like"/>
</dbReference>
<dbReference type="PANTHER" id="PTHR30363">
    <property type="entry name" value="HTH-TYPE TRANSCRIPTIONAL REGULATOR SRLR-RELATED"/>
    <property type="match status" value="1"/>
</dbReference>
<name>A0A923LEE3_9FIRM</name>
<organism evidence="4 5">
    <name type="scientific">Anaerosacchariphilus hominis</name>
    <dbReference type="NCBI Taxonomy" id="2763017"/>
    <lineage>
        <taxon>Bacteria</taxon>
        <taxon>Bacillati</taxon>
        <taxon>Bacillota</taxon>
        <taxon>Clostridia</taxon>
        <taxon>Lachnospirales</taxon>
        <taxon>Lachnospiraceae</taxon>
        <taxon>Anaerosacchariphilus</taxon>
    </lineage>
</organism>
<proteinExistence type="predicted"/>
<dbReference type="SUPFAM" id="SSF46785">
    <property type="entry name" value="Winged helix' DNA-binding domain"/>
    <property type="match status" value="1"/>
</dbReference>
<dbReference type="RefSeq" id="WP_186873713.1">
    <property type="nucleotide sequence ID" value="NZ_JACOOR010000007.1"/>
</dbReference>
<evidence type="ECO:0000256" key="2">
    <source>
        <dbReference type="ARBA" id="ARBA00023163"/>
    </source>
</evidence>
<dbReference type="InterPro" id="IPR036390">
    <property type="entry name" value="WH_DNA-bd_sf"/>
</dbReference>
<dbReference type="GO" id="GO:0003700">
    <property type="term" value="F:DNA-binding transcription factor activity"/>
    <property type="evidence" value="ECO:0007669"/>
    <property type="project" value="InterPro"/>
</dbReference>
<keyword evidence="5" id="KW-1185">Reference proteome</keyword>
<dbReference type="PRINTS" id="PR00037">
    <property type="entry name" value="HTHLACR"/>
</dbReference>
<comment type="caution">
    <text evidence="4">The sequence shown here is derived from an EMBL/GenBank/DDBJ whole genome shotgun (WGS) entry which is preliminary data.</text>
</comment>
<dbReference type="Proteomes" id="UP000649345">
    <property type="component" value="Unassembled WGS sequence"/>
</dbReference>
<keyword evidence="2" id="KW-0804">Transcription</keyword>
<evidence type="ECO:0000256" key="1">
    <source>
        <dbReference type="ARBA" id="ARBA00023015"/>
    </source>
</evidence>
<gene>
    <name evidence="4" type="ORF">H8S44_12270</name>
</gene>
<accession>A0A923LEE3</accession>
<reference evidence="4" key="1">
    <citation type="submission" date="2020-08" db="EMBL/GenBank/DDBJ databases">
        <title>Genome public.</title>
        <authorList>
            <person name="Liu C."/>
            <person name="Sun Q."/>
        </authorList>
    </citation>
    <scope>NUCLEOTIDE SEQUENCE</scope>
    <source>
        <strain evidence="4">NSJ-68</strain>
    </source>
</reference>
<dbReference type="AlphaFoldDB" id="A0A923LEE3"/>
<dbReference type="InterPro" id="IPR014036">
    <property type="entry name" value="DeoR-like_C"/>
</dbReference>
<evidence type="ECO:0000313" key="4">
    <source>
        <dbReference type="EMBL" id="MBC5660542.1"/>
    </source>
</evidence>
<evidence type="ECO:0000259" key="3">
    <source>
        <dbReference type="PROSITE" id="PS51000"/>
    </source>
</evidence>
<dbReference type="InterPro" id="IPR001034">
    <property type="entry name" value="DeoR_HTH"/>
</dbReference>
<dbReference type="SMART" id="SM00420">
    <property type="entry name" value="HTH_DEOR"/>
    <property type="match status" value="1"/>
</dbReference>
<dbReference type="SUPFAM" id="SSF100950">
    <property type="entry name" value="NagB/RpiA/CoA transferase-like"/>
    <property type="match status" value="1"/>
</dbReference>
<dbReference type="Gene3D" id="3.40.50.1360">
    <property type="match status" value="1"/>
</dbReference>
<keyword evidence="1" id="KW-0805">Transcription regulation</keyword>
<dbReference type="Pfam" id="PF00455">
    <property type="entry name" value="DeoRC"/>
    <property type="match status" value="1"/>
</dbReference>
<sequence>MRTKQMVRRRDRILELLTQSENEISVRKLLEELQVSDETLRKDLVEMERQGTILRKHGRILLADVSADDPLSIRSMQNRGTKERIAREVLNHISYSDECIGLDVGSTVWYVAKLLAEDRTKIAITNSLEISTLYGQNNNNNIYCTGGMLRSVDKGFYGYWACDNLRKVNMGVAVLGTPGIMGRKGLGAISYDDKELKQIYVKNSQKTIAVFDSTKCNCTCLIDGAEWEDIDIVISDTAMSEEDRDKIGSRTRLILV</sequence>
<dbReference type="SMART" id="SM01134">
    <property type="entry name" value="DeoRC"/>
    <property type="match status" value="1"/>
</dbReference>